<dbReference type="OrthoDB" id="37659at2759"/>
<reference evidence="5" key="1">
    <citation type="submission" date="2021-08" db="EMBL/GenBank/DDBJ databases">
        <title>Chromosome-Level Trichoderma cornu-damae using Hi-C Data.</title>
        <authorList>
            <person name="Kim C.S."/>
        </authorList>
    </citation>
    <scope>NUCLEOTIDE SEQUENCE</scope>
    <source>
        <strain evidence="5">KA19-0412C</strain>
    </source>
</reference>
<evidence type="ECO:0000256" key="3">
    <source>
        <dbReference type="ARBA" id="ARBA00023002"/>
    </source>
</evidence>
<dbReference type="PRINTS" id="PR00080">
    <property type="entry name" value="SDRFAMILY"/>
</dbReference>
<keyword evidence="2" id="KW-0521">NADP</keyword>
<dbReference type="SUPFAM" id="SSF51735">
    <property type="entry name" value="NAD(P)-binding Rossmann-fold domains"/>
    <property type="match status" value="1"/>
</dbReference>
<evidence type="ECO:0000256" key="1">
    <source>
        <dbReference type="ARBA" id="ARBA00006484"/>
    </source>
</evidence>
<dbReference type="PANTHER" id="PTHR44229:SF4">
    <property type="entry name" value="15-HYDROXYPROSTAGLANDIN DEHYDROGENASE [NAD(+)]"/>
    <property type="match status" value="1"/>
</dbReference>
<comment type="similarity">
    <text evidence="1 4">Belongs to the short-chain dehydrogenases/reductases (SDR) family.</text>
</comment>
<organism evidence="5 6">
    <name type="scientific">Trichoderma cornu-damae</name>
    <dbReference type="NCBI Taxonomy" id="654480"/>
    <lineage>
        <taxon>Eukaryota</taxon>
        <taxon>Fungi</taxon>
        <taxon>Dikarya</taxon>
        <taxon>Ascomycota</taxon>
        <taxon>Pezizomycotina</taxon>
        <taxon>Sordariomycetes</taxon>
        <taxon>Hypocreomycetidae</taxon>
        <taxon>Hypocreales</taxon>
        <taxon>Hypocreaceae</taxon>
        <taxon>Trichoderma</taxon>
    </lineage>
</organism>
<dbReference type="InterPro" id="IPR036291">
    <property type="entry name" value="NAD(P)-bd_dom_sf"/>
</dbReference>
<dbReference type="GO" id="GO:0005737">
    <property type="term" value="C:cytoplasm"/>
    <property type="evidence" value="ECO:0007669"/>
    <property type="project" value="TreeGrafter"/>
</dbReference>
<sequence length="325" mass="35022">MASIKAFSVSGKTAIITGAGSGINLAFAELLLARNCNVVFADLELRPEAKDVISRYQDGGKNQASFIRTDVTSWSDLSKMFGFALEKHGDFDIVCPGAGVYEPHWSSFWHPPGSSESRDALDGDHYALLDINLTHPVRVTQMAISRWLHPRPPAKGSKFAAAPPRASVGNPKRVIHVSSVAAQIPTFRAPLYAASKAGLSGFVRCLASLEPRFGLRVNAVAPGVVRTPLWTEHPEKLMNVNPSQDTWVTPQEVAQAMLRCVEGDENLGGTIMEVGAGNTRKIKVFGDAGPDLDPSRGLVTSNNMLGDGEIVDWLDEEAIWGSPHA</sequence>
<gene>
    <name evidence="5" type="ORF">Trco_003429</name>
</gene>
<name>A0A9P8TT93_9HYPO</name>
<dbReference type="Pfam" id="PF00106">
    <property type="entry name" value="adh_short"/>
    <property type="match status" value="1"/>
</dbReference>
<comment type="caution">
    <text evidence="5">The sequence shown here is derived from an EMBL/GenBank/DDBJ whole genome shotgun (WGS) entry which is preliminary data.</text>
</comment>
<dbReference type="Gene3D" id="3.40.50.720">
    <property type="entry name" value="NAD(P)-binding Rossmann-like Domain"/>
    <property type="match status" value="1"/>
</dbReference>
<proteinExistence type="inferred from homology"/>
<keyword evidence="6" id="KW-1185">Reference proteome</keyword>
<evidence type="ECO:0000313" key="6">
    <source>
        <dbReference type="Proteomes" id="UP000827724"/>
    </source>
</evidence>
<accession>A0A9P8TT93</accession>
<dbReference type="InterPro" id="IPR020904">
    <property type="entry name" value="Sc_DH/Rdtase_CS"/>
</dbReference>
<dbReference type="PANTHER" id="PTHR44229">
    <property type="entry name" value="15-HYDROXYPROSTAGLANDIN DEHYDROGENASE [NAD(+)]"/>
    <property type="match status" value="1"/>
</dbReference>
<dbReference type="InterPro" id="IPR002347">
    <property type="entry name" value="SDR_fam"/>
</dbReference>
<dbReference type="AlphaFoldDB" id="A0A9P8TT93"/>
<evidence type="ECO:0000313" key="5">
    <source>
        <dbReference type="EMBL" id="KAH6607116.1"/>
    </source>
</evidence>
<dbReference type="Proteomes" id="UP000827724">
    <property type="component" value="Unassembled WGS sequence"/>
</dbReference>
<dbReference type="EMBL" id="JAIWOZ010000003">
    <property type="protein sequence ID" value="KAH6607116.1"/>
    <property type="molecule type" value="Genomic_DNA"/>
</dbReference>
<evidence type="ECO:0000256" key="2">
    <source>
        <dbReference type="ARBA" id="ARBA00022857"/>
    </source>
</evidence>
<evidence type="ECO:0000256" key="4">
    <source>
        <dbReference type="RuleBase" id="RU000363"/>
    </source>
</evidence>
<dbReference type="PROSITE" id="PS00061">
    <property type="entry name" value="ADH_SHORT"/>
    <property type="match status" value="1"/>
</dbReference>
<dbReference type="FunFam" id="3.40.50.720:FF:000643">
    <property type="entry name" value="Short chain dehydrogenase/reductase family oxidoreductase, putative"/>
    <property type="match status" value="1"/>
</dbReference>
<protein>
    <submittedName>
        <fullName evidence="5">Short chain dehydrogenase</fullName>
    </submittedName>
</protein>
<dbReference type="GO" id="GO:0016616">
    <property type="term" value="F:oxidoreductase activity, acting on the CH-OH group of donors, NAD or NADP as acceptor"/>
    <property type="evidence" value="ECO:0007669"/>
    <property type="project" value="TreeGrafter"/>
</dbReference>
<keyword evidence="3" id="KW-0560">Oxidoreductase</keyword>
<dbReference type="PRINTS" id="PR00081">
    <property type="entry name" value="GDHRDH"/>
</dbReference>